<proteinExistence type="predicted"/>
<keyword evidence="2" id="KW-1185">Reference proteome</keyword>
<dbReference type="PANTHER" id="PTHR33116">
    <property type="entry name" value="REVERSE TRANSCRIPTASE ZINC-BINDING DOMAIN-CONTAINING PROTEIN-RELATED-RELATED"/>
    <property type="match status" value="1"/>
</dbReference>
<dbReference type="PANTHER" id="PTHR33116:SF78">
    <property type="entry name" value="OS12G0587133 PROTEIN"/>
    <property type="match status" value="1"/>
</dbReference>
<comment type="caution">
    <text evidence="1">The sequence shown here is derived from an EMBL/GenBank/DDBJ whole genome shotgun (WGS) entry which is preliminary data.</text>
</comment>
<evidence type="ECO:0000313" key="2">
    <source>
        <dbReference type="Proteomes" id="UP001552299"/>
    </source>
</evidence>
<dbReference type="AlphaFoldDB" id="A0ABD0UTH1"/>
<protein>
    <submittedName>
        <fullName evidence="1">Uncharacterized protein</fullName>
    </submittedName>
</protein>
<accession>A0ABD0UTH1</accession>
<name>A0ABD0UTH1_DENTH</name>
<dbReference type="EMBL" id="JANQDX010000011">
    <property type="protein sequence ID" value="KAL0916090.1"/>
    <property type="molecule type" value="Genomic_DNA"/>
</dbReference>
<dbReference type="Proteomes" id="UP001552299">
    <property type="component" value="Unassembled WGS sequence"/>
</dbReference>
<sequence>MDEGDMNSSFFYAFANGRRNANLINQLKDEEGRLVEDSMAIQGIFSKNFSHKWRFRSTCCNGWPKPLNRLSPNDCKFLNDDFSFEELELVVSKLGKNISPGLDGISYSFIKSYWNFISADVWNDISLFLTTGRMCSKWKETIVVLIPKVSNPLYPANFRPISLCLSIYKIAAKMLLNRLLKVSDGLVTEEQAAFIRGQEVGIKVAGSGPLISHLLFADDILILSEAKHLKKVKEIIANFCNWTGQQVNLLKSSIIFGKSVEGKWKRQISTFMGLKEVKELHYLGVKFALRRLNMADFSNIVEKVALRLGVWGRKSISLAGRLVLVKVVILSIPIFYSAHSLIPISILKIVDKLCRDFLWNKKDGIRGLHFVSWQHLCKSEEMGGQGIHSALSSIGPMRAKFAWNFHICPNSILYRSLYAKYGRNLLNAGYRKSCSSTWKILMSGASALRPIIEIYRDYVEDKLELCNSFTGNKISKLIRLVEEKDVEGGLDWNWIQKLELSPRVACFWWRLLRALPTTDFLMRRRLLAFNCCPRGCVAIEDWDHITTSCAKLMQTIIRLRRWGLILPMYSSFMDCYHQLKNISKENPFIAKLYCSVVFYSWKSRNIVVHK</sequence>
<reference evidence="1 2" key="1">
    <citation type="journal article" date="2024" name="Plant Biotechnol. J.">
        <title>Dendrobium thyrsiflorum genome and its molecular insights into genes involved in important horticultural traits.</title>
        <authorList>
            <person name="Chen B."/>
            <person name="Wang J.Y."/>
            <person name="Zheng P.J."/>
            <person name="Li K.L."/>
            <person name="Liang Y.M."/>
            <person name="Chen X.F."/>
            <person name="Zhang C."/>
            <person name="Zhao X."/>
            <person name="He X."/>
            <person name="Zhang G.Q."/>
            <person name="Liu Z.J."/>
            <person name="Xu Q."/>
        </authorList>
    </citation>
    <scope>NUCLEOTIDE SEQUENCE [LARGE SCALE GENOMIC DNA]</scope>
    <source>
        <strain evidence="1">GZMU011</strain>
    </source>
</reference>
<gene>
    <name evidence="1" type="ORF">M5K25_013572</name>
</gene>
<organism evidence="1 2">
    <name type="scientific">Dendrobium thyrsiflorum</name>
    <name type="common">Pinecone-like raceme dendrobium</name>
    <name type="synonym">Orchid</name>
    <dbReference type="NCBI Taxonomy" id="117978"/>
    <lineage>
        <taxon>Eukaryota</taxon>
        <taxon>Viridiplantae</taxon>
        <taxon>Streptophyta</taxon>
        <taxon>Embryophyta</taxon>
        <taxon>Tracheophyta</taxon>
        <taxon>Spermatophyta</taxon>
        <taxon>Magnoliopsida</taxon>
        <taxon>Liliopsida</taxon>
        <taxon>Asparagales</taxon>
        <taxon>Orchidaceae</taxon>
        <taxon>Epidendroideae</taxon>
        <taxon>Malaxideae</taxon>
        <taxon>Dendrobiinae</taxon>
        <taxon>Dendrobium</taxon>
    </lineage>
</organism>
<evidence type="ECO:0000313" key="1">
    <source>
        <dbReference type="EMBL" id="KAL0916090.1"/>
    </source>
</evidence>